<evidence type="ECO:0000313" key="2">
    <source>
        <dbReference type="EMBL" id="AZU61284.1"/>
    </source>
</evidence>
<organism evidence="2 3">
    <name type="scientific">Neobacillus mesonae</name>
    <dbReference type="NCBI Taxonomy" id="1193713"/>
    <lineage>
        <taxon>Bacteria</taxon>
        <taxon>Bacillati</taxon>
        <taxon>Bacillota</taxon>
        <taxon>Bacilli</taxon>
        <taxon>Bacillales</taxon>
        <taxon>Bacillaceae</taxon>
        <taxon>Neobacillus</taxon>
    </lineage>
</organism>
<evidence type="ECO:0000313" key="3">
    <source>
        <dbReference type="Proteomes" id="UP000282892"/>
    </source>
</evidence>
<keyword evidence="1" id="KW-0812">Transmembrane</keyword>
<keyword evidence="1" id="KW-0472">Membrane</keyword>
<reference evidence="2 3" key="1">
    <citation type="submission" date="2017-07" db="EMBL/GenBank/DDBJ databases">
        <title>The complete genome sequence of Bacillus mesonae strain H20-5, an efficient strain improving plant abiotic stress resistance.</title>
        <authorList>
            <person name="Kim S.Y."/>
            <person name="Song H."/>
            <person name="Sang M.K."/>
            <person name="Weon H.-Y."/>
            <person name="Song J."/>
        </authorList>
    </citation>
    <scope>NUCLEOTIDE SEQUENCE [LARGE SCALE GENOMIC DNA]</scope>
    <source>
        <strain evidence="2 3">H20-5</strain>
    </source>
</reference>
<keyword evidence="1" id="KW-1133">Transmembrane helix</keyword>
<gene>
    <name evidence="2" type="ORF">CHR53_08405</name>
</gene>
<name>A0A3Q9QRA2_9BACI</name>
<keyword evidence="3" id="KW-1185">Reference proteome</keyword>
<feature type="transmembrane region" description="Helical" evidence="1">
    <location>
        <begin position="95"/>
        <end position="113"/>
    </location>
</feature>
<evidence type="ECO:0000256" key="1">
    <source>
        <dbReference type="SAM" id="Phobius"/>
    </source>
</evidence>
<dbReference type="STRING" id="1193713.GCA_001636315_04123"/>
<protein>
    <submittedName>
        <fullName evidence="2">DUF1360 domain-containing protein</fullName>
    </submittedName>
</protein>
<dbReference type="Proteomes" id="UP000282892">
    <property type="component" value="Chromosome"/>
</dbReference>
<sequence length="117" mass="13487">MENITFLQLLTLALASFRLTRLLVFDKITEFIRTPFFDEIEEENEAGEQEIYYIPKQSGIKRFFGELLSCYWCTGIWAAIFIVGFYLFFPVYSGPIILILAVAGMASLIETIIQQII</sequence>
<dbReference type="RefSeq" id="WP_066395136.1">
    <property type="nucleotide sequence ID" value="NZ_CP022572.1"/>
</dbReference>
<proteinExistence type="predicted"/>
<dbReference type="InterPro" id="IPR010773">
    <property type="entry name" value="Mycophage_PG1_Gp7"/>
</dbReference>
<dbReference type="EMBL" id="CP022572">
    <property type="protein sequence ID" value="AZU61284.1"/>
    <property type="molecule type" value="Genomic_DNA"/>
</dbReference>
<dbReference type="Pfam" id="PF07098">
    <property type="entry name" value="DUF1360"/>
    <property type="match status" value="1"/>
</dbReference>
<accession>A0A3Q9QRA2</accession>
<feature type="transmembrane region" description="Helical" evidence="1">
    <location>
        <begin position="6"/>
        <end position="24"/>
    </location>
</feature>
<dbReference type="KEGG" id="nmk:CHR53_08405"/>
<feature type="transmembrane region" description="Helical" evidence="1">
    <location>
        <begin position="63"/>
        <end position="89"/>
    </location>
</feature>
<dbReference type="AlphaFoldDB" id="A0A3Q9QRA2"/>
<dbReference type="OrthoDB" id="4722315at2"/>